<evidence type="ECO:0000313" key="6">
    <source>
        <dbReference type="Proteomes" id="UP000590811"/>
    </source>
</evidence>
<feature type="transmembrane region" description="Helical" evidence="2">
    <location>
        <begin position="215"/>
        <end position="235"/>
    </location>
</feature>
<keyword evidence="2" id="KW-1133">Transmembrane helix</keyword>
<sequence>MSSGTVTPVGPTPSAPPGGQRATADGGRATFAASVRAELLKFFTTRLWWGMAIAVVVVGAAFATAFAFLLTSDAVRGGPGGGGPAVPVTDVALAKTVFTGGIQVGYLLTLAIGVLTVGSEYRHKTITGTFLAQPRRTTVMAAKVVALLVLGVFYGILSLLASVAAGTAILVSKGYSPFADPSIWRTLALSLLVLGLWALIGLGVAILVPNQVAALLIAVGVAWIVDPVVGGLISLTETGAKITPYLPSQATSAMLESTGGFGVASTALSWWAAALVLVAYAAVMAGLGVWRTLRSDIT</sequence>
<feature type="region of interest" description="Disordered" evidence="1">
    <location>
        <begin position="1"/>
        <end position="25"/>
    </location>
</feature>
<keyword evidence="5" id="KW-1185">Reference proteome</keyword>
<keyword evidence="2" id="KW-0812">Transmembrane</keyword>
<dbReference type="AlphaFoldDB" id="A0A495XXV9"/>
<feature type="transmembrane region" description="Helical" evidence="2">
    <location>
        <begin position="144"/>
        <end position="171"/>
    </location>
</feature>
<reference evidence="3 6" key="2">
    <citation type="submission" date="2020-08" db="EMBL/GenBank/DDBJ databases">
        <title>Genomic Encyclopedia of Type Strains, Phase IV (KMG-V): Genome sequencing to study the core and pangenomes of soil and plant-associated prokaryotes.</title>
        <authorList>
            <person name="Whitman W."/>
        </authorList>
    </citation>
    <scope>NUCLEOTIDE SEQUENCE [LARGE SCALE GENOMIC DNA]</scope>
    <source>
        <strain evidence="3 6">B3ACCR2</strain>
    </source>
</reference>
<accession>A0A495XXV9</accession>
<evidence type="ECO:0000256" key="2">
    <source>
        <dbReference type="SAM" id="Phobius"/>
    </source>
</evidence>
<dbReference type="EMBL" id="JACHVT010000001">
    <property type="protein sequence ID" value="MBB2985409.1"/>
    <property type="molecule type" value="Genomic_DNA"/>
</dbReference>
<dbReference type="Proteomes" id="UP000278440">
    <property type="component" value="Unassembled WGS sequence"/>
</dbReference>
<evidence type="ECO:0000256" key="1">
    <source>
        <dbReference type="SAM" id="MobiDB-lite"/>
    </source>
</evidence>
<dbReference type="EMBL" id="RBXT01000001">
    <property type="protein sequence ID" value="RKT77333.1"/>
    <property type="molecule type" value="Genomic_DNA"/>
</dbReference>
<evidence type="ECO:0000313" key="5">
    <source>
        <dbReference type="Proteomes" id="UP000278440"/>
    </source>
</evidence>
<evidence type="ECO:0000313" key="4">
    <source>
        <dbReference type="EMBL" id="RKT77333.1"/>
    </source>
</evidence>
<reference evidence="4 5" key="1">
    <citation type="submission" date="2018-10" db="EMBL/GenBank/DDBJ databases">
        <title>Sequencing the genomes of 1000 actinobacteria strains.</title>
        <authorList>
            <person name="Klenk H.-P."/>
        </authorList>
    </citation>
    <scope>NUCLEOTIDE SEQUENCE [LARGE SCALE GENOMIC DNA]</scope>
    <source>
        <strain evidence="4 5">DSM 44267</strain>
    </source>
</reference>
<gene>
    <name evidence="4" type="ORF">DFJ68_0753</name>
    <name evidence="3" type="ORF">FHW14_000549</name>
</gene>
<comment type="caution">
    <text evidence="4">The sequence shown here is derived from an EMBL/GenBank/DDBJ whole genome shotgun (WGS) entry which is preliminary data.</text>
</comment>
<keyword evidence="2" id="KW-0472">Membrane</keyword>
<organism evidence="4 5">
    <name type="scientific">Terracoccus luteus</name>
    <dbReference type="NCBI Taxonomy" id="53356"/>
    <lineage>
        <taxon>Bacteria</taxon>
        <taxon>Bacillati</taxon>
        <taxon>Actinomycetota</taxon>
        <taxon>Actinomycetes</taxon>
        <taxon>Micrococcales</taxon>
        <taxon>Intrasporangiaceae</taxon>
        <taxon>Terracoccus</taxon>
    </lineage>
</organism>
<dbReference type="RefSeq" id="WP_245963441.1">
    <property type="nucleotide sequence ID" value="NZ_JACHVT010000001.1"/>
</dbReference>
<name>A0A495XXV9_9MICO</name>
<feature type="transmembrane region" description="Helical" evidence="2">
    <location>
        <begin position="183"/>
        <end position="208"/>
    </location>
</feature>
<feature type="transmembrane region" description="Helical" evidence="2">
    <location>
        <begin position="47"/>
        <end position="70"/>
    </location>
</feature>
<feature type="transmembrane region" description="Helical" evidence="2">
    <location>
        <begin position="268"/>
        <end position="290"/>
    </location>
</feature>
<protein>
    <submittedName>
        <fullName evidence="4">ABC-type transport system involved in multi-copper enzyme maturation permease subunit</fullName>
    </submittedName>
</protein>
<evidence type="ECO:0000313" key="3">
    <source>
        <dbReference type="EMBL" id="MBB2985409.1"/>
    </source>
</evidence>
<dbReference type="Proteomes" id="UP000590811">
    <property type="component" value="Unassembled WGS sequence"/>
</dbReference>
<proteinExistence type="predicted"/>